<evidence type="ECO:0000313" key="1">
    <source>
        <dbReference type="EMBL" id="SFT68994.1"/>
    </source>
</evidence>
<dbReference type="EMBL" id="FPBA01000007">
    <property type="protein sequence ID" value="SFT68994.1"/>
    <property type="molecule type" value="Genomic_DNA"/>
</dbReference>
<proteinExistence type="predicted"/>
<dbReference type="STRING" id="1296565.SAMN05660657_02425"/>
<dbReference type="Proteomes" id="UP000199546">
    <property type="component" value="Unassembled WGS sequence"/>
</dbReference>
<organism evidence="1 2">
    <name type="scientific">Geodermatophilus amargosae</name>
    <dbReference type="NCBI Taxonomy" id="1296565"/>
    <lineage>
        <taxon>Bacteria</taxon>
        <taxon>Bacillati</taxon>
        <taxon>Actinomycetota</taxon>
        <taxon>Actinomycetes</taxon>
        <taxon>Geodermatophilales</taxon>
        <taxon>Geodermatophilaceae</taxon>
        <taxon>Geodermatophilus</taxon>
    </lineage>
</organism>
<dbReference type="RefSeq" id="WP_093579650.1">
    <property type="nucleotide sequence ID" value="NZ_FPBA01000007.1"/>
</dbReference>
<reference evidence="2" key="1">
    <citation type="submission" date="2016-10" db="EMBL/GenBank/DDBJ databases">
        <authorList>
            <person name="Varghese N."/>
            <person name="Submissions S."/>
        </authorList>
    </citation>
    <scope>NUCLEOTIDE SEQUENCE [LARGE SCALE GENOMIC DNA]</scope>
    <source>
        <strain evidence="2">DSM 46136</strain>
    </source>
</reference>
<protein>
    <submittedName>
        <fullName evidence="1">Transcriptional regulator, AbiEi antitoxin, Type IV TA system</fullName>
    </submittedName>
</protein>
<dbReference type="AlphaFoldDB" id="A0A1I7A250"/>
<gene>
    <name evidence="1" type="ORF">SAMN05660657_02425</name>
</gene>
<accession>A0A1I7A250</accession>
<evidence type="ECO:0000313" key="2">
    <source>
        <dbReference type="Proteomes" id="UP000199546"/>
    </source>
</evidence>
<dbReference type="OrthoDB" id="5517693at2"/>
<name>A0A1I7A250_9ACTN</name>
<sequence length="305" mass="33215">MTDWMPPARVLRRSEALAADVTDGELARTVRRGELVRVRRGAYLDPTAGLSRHRALVLATAPALRDGSVVSHGSAAVLHGLPLWRVDGARVHVTRRPPAAGSGSARVHLHVARLPDSDVTLVDGVPATTMARTVVDLARSASFESAVVAADAALATGSLSREDLTGCLERMGAVPGSRRAARVTAFADAHSESVGESRSRVLLHRLGIPAPDLQVRLLRPDRSVIGRCDFGWRARRTVGEFDGRVKYRADEGRDPGDVVFREKLREDEIRDAGWEVARWTWADLDTPSVIERRIRGAFTRAGRLL</sequence>
<keyword evidence="2" id="KW-1185">Reference proteome</keyword>